<evidence type="ECO:0000256" key="2">
    <source>
        <dbReference type="SAM" id="MobiDB-lite"/>
    </source>
</evidence>
<feature type="region of interest" description="Disordered" evidence="2">
    <location>
        <begin position="981"/>
        <end position="1000"/>
    </location>
</feature>
<evidence type="ECO:0000313" key="3">
    <source>
        <dbReference type="EMBL" id="QJX19857.1"/>
    </source>
</evidence>
<dbReference type="InterPro" id="IPR003330">
    <property type="entry name" value="MSG"/>
</dbReference>
<feature type="coiled-coil region" evidence="1">
    <location>
        <begin position="769"/>
        <end position="796"/>
    </location>
</feature>
<protein>
    <submittedName>
        <fullName evidence="3">Large surface protein PCAN_A1.28.3</fullName>
    </submittedName>
</protein>
<dbReference type="AlphaFoldDB" id="A0A7S5W3Z7"/>
<organism evidence="3">
    <name type="scientific">Pneumocystis canis</name>
    <dbReference type="NCBI Taxonomy" id="2698477"/>
    <lineage>
        <taxon>Eukaryota</taxon>
        <taxon>Fungi</taxon>
        <taxon>Dikarya</taxon>
        <taxon>Ascomycota</taxon>
        <taxon>Taphrinomycotina</taxon>
        <taxon>Pneumocystomycetes</taxon>
        <taxon>Pneumocystaceae</taxon>
        <taxon>Pneumocystis</taxon>
    </lineage>
</organism>
<proteinExistence type="predicted"/>
<sequence>MLKKRDQGKGEEMEEEHFLALILKGNVREDNCKTELGKYCKSLHAAELESKQIHEKLKDVCEKDGNVKDKDKKCKDLKGKVEGKCETLKKGLDEVLKERPVKSNNCTQYESQCLFLGACSEDVTEKCSEVGNKCYLMRRVKVAGEVLVRALSGSLKKKENKNEEKCIEDLKKHCPILGRMSHELMEKCLNPEETCKSLITEAGNKCTSLKDKVKKAVENVKDDSCLPLLEECYFYGPNCEETKCEELRTQCEDEHDIVYIPPEQPWFPIQPKVSIIEEVGLERLYKAIAEEGILINKLKLPSIDDLLFFFSQKNDNNGEFDKEKCKAQQGNCDYLKTLSKNSDYNCNGLENKCTELEKKFKKRRDDLKEDIKDARLFGGNDGDTEPVKSIPWHKLYPEFNGESCPRLESECFYLDKNDKSDFEKACKNVRNMCYKRGLDAAAYETLESRMRGEFLDSRANWPNQCQKKLIDVCEKLKDEDSNLLSLCLQPEKTCNQLKRDILKKANQLVRDLETVRDSPQEEDCKIYKKECDSLKEDNTWLFDPCYTLERNCYHLRESQKMRNLLLEERQNYFEDIENCTSILDKKCQNWSRKINKQFSLSCALQNDTCRIMSFNTSLQCDNLIKNINGKEIVNTLNEVKGNMDELRELCPTWLPYCNALLPNCAKELAEGNNDTLCPGIQKYCKPYQERQAVEDAAIYEFRGYLTNNTQCMFKLDGYCTQGIKLANKTLKGLCTNISDKDNSEANKTIREKLCKRLVKKVRRWCKTLYNELKEAKEELTDRVATYEKLKKEAEEKAKKTNVILTFSIENDTTNKTNTTSHALVKRSQSYPTITETEAYAFDLVAMVITEYVDLKEKCEKLLLDCGFKKECPESETPCTKIEKSCSDLKPLEMRPPQTITNTETSTSTVTQNVTVDSQGKPICTAGTPSISMNCTSIHTTETWVTHTSTHTSTMTKTSTVTSKVTIVSTKKCQPTQCTTDRTYPTHGSGGEEAGDVKPSGGIRVNGWGTNGMILMILFSMIYF</sequence>
<keyword evidence="1" id="KW-0175">Coiled coil</keyword>
<evidence type="ECO:0000256" key="1">
    <source>
        <dbReference type="SAM" id="Coils"/>
    </source>
</evidence>
<name>A0A7S5W3Z7_9ASCO</name>
<dbReference type="VEuPathDB" id="FungiDB:PCANB_001675"/>
<reference evidence="3" key="1">
    <citation type="submission" date="2019-09" db="EMBL/GenBank/DDBJ databases">
        <title>Diversity and complexity of the large surface protein family in the compacted genomes of various Pneumocystis species.</title>
        <authorList>
            <person name="Cisse O.H."/>
            <person name="Ma L."/>
        </authorList>
    </citation>
    <scope>NUCLEOTIDE SEQUENCE</scope>
</reference>
<accession>A0A7S5W3Z7</accession>
<dbReference type="Pfam" id="PF02349">
    <property type="entry name" value="MSG"/>
    <property type="match status" value="4"/>
</dbReference>
<dbReference type="EMBL" id="MN507516">
    <property type="protein sequence ID" value="QJX19857.1"/>
    <property type="molecule type" value="Genomic_DNA"/>
</dbReference>